<evidence type="ECO:0000313" key="1">
    <source>
        <dbReference type="EMBL" id="KRK82291.1"/>
    </source>
</evidence>
<dbReference type="PATRIC" id="fig|1423788.3.peg.2366"/>
<evidence type="ECO:0000313" key="2">
    <source>
        <dbReference type="Proteomes" id="UP000051515"/>
    </source>
</evidence>
<evidence type="ECO:0008006" key="3">
    <source>
        <dbReference type="Google" id="ProtNLM"/>
    </source>
</evidence>
<organism evidence="1 2">
    <name type="scientific">Companilactobacillus bobalius DSM 19674</name>
    <dbReference type="NCBI Taxonomy" id="1423788"/>
    <lineage>
        <taxon>Bacteria</taxon>
        <taxon>Bacillati</taxon>
        <taxon>Bacillota</taxon>
        <taxon>Bacilli</taxon>
        <taxon>Lactobacillales</taxon>
        <taxon>Lactobacillaceae</taxon>
        <taxon>Companilactobacillus</taxon>
        <taxon>Companilactobacillus bobalius</taxon>
    </lineage>
</organism>
<keyword evidence="2" id="KW-1185">Reference proteome</keyword>
<dbReference type="Proteomes" id="UP000051515">
    <property type="component" value="Unassembled WGS sequence"/>
</dbReference>
<name>A0A0R1KKZ2_9LACO</name>
<reference evidence="1 2" key="1">
    <citation type="journal article" date="2015" name="Genome Announc.">
        <title>Expanding the biotechnology potential of lactobacilli through comparative genomics of 213 strains and associated genera.</title>
        <authorList>
            <person name="Sun Z."/>
            <person name="Harris H.M."/>
            <person name="McCann A."/>
            <person name="Guo C."/>
            <person name="Argimon S."/>
            <person name="Zhang W."/>
            <person name="Yang X."/>
            <person name="Jeffery I.B."/>
            <person name="Cooney J.C."/>
            <person name="Kagawa T.F."/>
            <person name="Liu W."/>
            <person name="Song Y."/>
            <person name="Salvetti E."/>
            <person name="Wrobel A."/>
            <person name="Rasinkangas P."/>
            <person name="Parkhill J."/>
            <person name="Rea M.C."/>
            <person name="O'Sullivan O."/>
            <person name="Ritari J."/>
            <person name="Douillard F.P."/>
            <person name="Paul Ross R."/>
            <person name="Yang R."/>
            <person name="Briner A.E."/>
            <person name="Felis G.E."/>
            <person name="de Vos W.M."/>
            <person name="Barrangou R."/>
            <person name="Klaenhammer T.R."/>
            <person name="Caufield P.W."/>
            <person name="Cui Y."/>
            <person name="Zhang H."/>
            <person name="O'Toole P.W."/>
        </authorList>
    </citation>
    <scope>NUCLEOTIDE SEQUENCE [LARGE SCALE GENOMIC DNA]</scope>
    <source>
        <strain evidence="1 2">DSM 19674</strain>
    </source>
</reference>
<comment type="caution">
    <text evidence="1">The sequence shown here is derived from an EMBL/GenBank/DDBJ whole genome shotgun (WGS) entry which is preliminary data.</text>
</comment>
<proteinExistence type="predicted"/>
<gene>
    <name evidence="1" type="ORF">FC78_GL002296</name>
</gene>
<dbReference type="STRING" id="1423788.FC78_GL002296"/>
<sequence length="120" mass="14387">MEMAKRPELTEEDLKHMVFQKNPEVTYKKKAGIVTIVREQNHPIQKLFRKLHMHIPEKSYLEMDEYGSYVFTKVNGRRNAYEIGKELAEKFPDADKYRYTRLILFLQQIESVDHLIERVS</sequence>
<accession>A0A0R1KKZ2</accession>
<dbReference type="EMBL" id="AZDY01000038">
    <property type="protein sequence ID" value="KRK82291.1"/>
    <property type="molecule type" value="Genomic_DNA"/>
</dbReference>
<protein>
    <recommendedName>
        <fullName evidence="3">Coenzyme PQQ synthesis protein D (PqqD)</fullName>
    </recommendedName>
</protein>
<dbReference type="AlphaFoldDB" id="A0A0R1KKZ2"/>